<proteinExistence type="predicted"/>
<evidence type="ECO:0000313" key="1">
    <source>
        <dbReference type="EMBL" id="MDV6299935.1"/>
    </source>
</evidence>
<reference evidence="1" key="1">
    <citation type="submission" date="2023-10" db="EMBL/GenBank/DDBJ databases">
        <title>Development of a sustainable strategy for remediation of hydrocarbon-contaminated territories based on the waste exchange concept.</title>
        <authorList>
            <person name="Krivoruchko A."/>
        </authorList>
    </citation>
    <scope>NUCLEOTIDE SEQUENCE</scope>
    <source>
        <strain evidence="1">IEGM 1175</strain>
    </source>
</reference>
<evidence type="ECO:0000313" key="2">
    <source>
        <dbReference type="Proteomes" id="UP001185873"/>
    </source>
</evidence>
<protein>
    <recommendedName>
        <fullName evidence="3">Lipoprotein</fullName>
    </recommendedName>
</protein>
<sequence length="121" mass="13125">MKSSVRHGLIVAVVCTAAVAGACSSGRPEGLSLDQQQQAWEEEVEREVCEFYREVGEKHLALGQSMDTIRTGSEAHLATPRLDQSGCTGATYGRYLYERLHRQFPDSPKGQAGETTSPSAP</sequence>
<evidence type="ECO:0008006" key="3">
    <source>
        <dbReference type="Google" id="ProtNLM"/>
    </source>
</evidence>
<gene>
    <name evidence="1" type="ORF">R3P82_12530</name>
</gene>
<comment type="caution">
    <text evidence="1">The sequence shown here is derived from an EMBL/GenBank/DDBJ whole genome shotgun (WGS) entry which is preliminary data.</text>
</comment>
<name>A0AAE4QXL8_9ACTN</name>
<dbReference type="RefSeq" id="WP_317470587.1">
    <property type="nucleotide sequence ID" value="NZ_JAWLKJ010000003.1"/>
</dbReference>
<dbReference type="EMBL" id="JAWLKJ010000003">
    <property type="protein sequence ID" value="MDV6299935.1"/>
    <property type="molecule type" value="Genomic_DNA"/>
</dbReference>
<accession>A0AAE4QXL8</accession>
<dbReference type="Proteomes" id="UP001185873">
    <property type="component" value="Unassembled WGS sequence"/>
</dbReference>
<dbReference type="AlphaFoldDB" id="A0AAE4QXL8"/>
<dbReference type="PROSITE" id="PS51257">
    <property type="entry name" value="PROKAR_LIPOPROTEIN"/>
    <property type="match status" value="1"/>
</dbReference>
<organism evidence="1 2">
    <name type="scientific">Dietzia maris</name>
    <dbReference type="NCBI Taxonomy" id="37915"/>
    <lineage>
        <taxon>Bacteria</taxon>
        <taxon>Bacillati</taxon>
        <taxon>Actinomycetota</taxon>
        <taxon>Actinomycetes</taxon>
        <taxon>Mycobacteriales</taxon>
        <taxon>Dietziaceae</taxon>
        <taxon>Dietzia</taxon>
    </lineage>
</organism>